<dbReference type="AlphaFoldDB" id="G0W4Y2"/>
<keyword evidence="2 6" id="KW-0812">Transmembrane</keyword>
<evidence type="ECO:0000256" key="3">
    <source>
        <dbReference type="ARBA" id="ARBA00022989"/>
    </source>
</evidence>
<dbReference type="Proteomes" id="UP000000689">
    <property type="component" value="Chromosome 1"/>
</dbReference>
<evidence type="ECO:0000256" key="1">
    <source>
        <dbReference type="ARBA" id="ARBA00004141"/>
    </source>
</evidence>
<organism evidence="7 8">
    <name type="scientific">Naumovozyma dairenensis (strain ATCC 10597 / BCRC 20456 / CBS 421 / NBRC 0211 / NRRL Y-12639)</name>
    <name type="common">Saccharomyces dairenensis</name>
    <dbReference type="NCBI Taxonomy" id="1071378"/>
    <lineage>
        <taxon>Eukaryota</taxon>
        <taxon>Fungi</taxon>
        <taxon>Dikarya</taxon>
        <taxon>Ascomycota</taxon>
        <taxon>Saccharomycotina</taxon>
        <taxon>Saccharomycetes</taxon>
        <taxon>Saccharomycetales</taxon>
        <taxon>Saccharomycetaceae</taxon>
        <taxon>Naumovozyma</taxon>
    </lineage>
</organism>
<dbReference type="OrthoDB" id="529367at2759"/>
<dbReference type="PANTHER" id="PTHR20855:SF95">
    <property type="entry name" value="ADIPOR-LIKE RECEPTOR IZH1"/>
    <property type="match status" value="1"/>
</dbReference>
<feature type="transmembrane region" description="Helical" evidence="6">
    <location>
        <begin position="134"/>
        <end position="156"/>
    </location>
</feature>
<feature type="transmembrane region" description="Helical" evidence="6">
    <location>
        <begin position="229"/>
        <end position="251"/>
    </location>
</feature>
<dbReference type="Pfam" id="PF03006">
    <property type="entry name" value="HlyIII"/>
    <property type="match status" value="1"/>
</dbReference>
<comment type="subcellular location">
    <subcellularLocation>
        <location evidence="1">Membrane</location>
        <topology evidence="1">Multi-pass membrane protein</topology>
    </subcellularLocation>
</comment>
<dbReference type="EMBL" id="HE580267">
    <property type="protein sequence ID" value="CCD22870.1"/>
    <property type="molecule type" value="Genomic_DNA"/>
</dbReference>
<evidence type="ECO:0000313" key="8">
    <source>
        <dbReference type="Proteomes" id="UP000000689"/>
    </source>
</evidence>
<keyword evidence="3 6" id="KW-1133">Transmembrane helix</keyword>
<dbReference type="PANTHER" id="PTHR20855">
    <property type="entry name" value="ADIPOR/PROGESTIN RECEPTOR-RELATED"/>
    <property type="match status" value="1"/>
</dbReference>
<feature type="binding site" evidence="5">
    <location>
        <position position="300"/>
    </location>
    <ligand>
        <name>Zn(2+)</name>
        <dbReference type="ChEBI" id="CHEBI:29105"/>
    </ligand>
</feature>
<dbReference type="OMA" id="HSQPCPD"/>
<dbReference type="KEGG" id="ndi:NDAI_0A07160"/>
<evidence type="ECO:0000256" key="2">
    <source>
        <dbReference type="ARBA" id="ARBA00022692"/>
    </source>
</evidence>
<keyword evidence="5" id="KW-0862">Zinc</keyword>
<feature type="transmembrane region" description="Helical" evidence="6">
    <location>
        <begin position="105"/>
        <end position="122"/>
    </location>
</feature>
<protein>
    <submittedName>
        <fullName evidence="7">Uncharacterized protein</fullName>
    </submittedName>
</protein>
<dbReference type="eggNOG" id="KOG0748">
    <property type="taxonomic scope" value="Eukaryota"/>
</dbReference>
<dbReference type="HOGENOM" id="CLU_023075_2_0_1"/>
<dbReference type="InterPro" id="IPR004254">
    <property type="entry name" value="AdipoR/HlyIII-related"/>
</dbReference>
<feature type="binding site" evidence="5">
    <location>
        <position position="154"/>
    </location>
    <ligand>
        <name>Zn(2+)</name>
        <dbReference type="ChEBI" id="CHEBI:29105"/>
    </ligand>
</feature>
<feature type="transmembrane region" description="Helical" evidence="6">
    <location>
        <begin position="172"/>
        <end position="191"/>
    </location>
</feature>
<keyword evidence="4 6" id="KW-0472">Membrane</keyword>
<dbReference type="GO" id="GO:0046872">
    <property type="term" value="F:metal ion binding"/>
    <property type="evidence" value="ECO:0007669"/>
    <property type="project" value="UniProtKB-KW"/>
</dbReference>
<evidence type="ECO:0000256" key="4">
    <source>
        <dbReference type="ARBA" id="ARBA00023136"/>
    </source>
</evidence>
<dbReference type="STRING" id="1071378.G0W4Y2"/>
<proteinExistence type="predicted"/>
<accession>G0W4Y2</accession>
<feature type="transmembrane region" description="Helical" evidence="6">
    <location>
        <begin position="302"/>
        <end position="322"/>
    </location>
</feature>
<evidence type="ECO:0000256" key="6">
    <source>
        <dbReference type="SAM" id="Phobius"/>
    </source>
</evidence>
<dbReference type="RefSeq" id="XP_003668113.1">
    <property type="nucleotide sequence ID" value="XM_003668065.1"/>
</dbReference>
<name>G0W4Y2_NAUDC</name>
<dbReference type="GeneID" id="11494364"/>
<dbReference type="GO" id="GO:0038023">
    <property type="term" value="F:signaling receptor activity"/>
    <property type="evidence" value="ECO:0007669"/>
    <property type="project" value="TreeGrafter"/>
</dbReference>
<dbReference type="GO" id="GO:0016020">
    <property type="term" value="C:membrane"/>
    <property type="evidence" value="ECO:0007669"/>
    <property type="project" value="UniProtKB-SubCell"/>
</dbReference>
<keyword evidence="5" id="KW-0479">Metal-binding</keyword>
<evidence type="ECO:0000313" key="7">
    <source>
        <dbReference type="EMBL" id="CCD22870.1"/>
    </source>
</evidence>
<keyword evidence="8" id="KW-1185">Reference proteome</keyword>
<feature type="transmembrane region" description="Helical" evidence="6">
    <location>
        <begin position="263"/>
        <end position="282"/>
    </location>
</feature>
<feature type="transmembrane region" description="Helical" evidence="6">
    <location>
        <begin position="197"/>
        <end position="217"/>
    </location>
</feature>
<gene>
    <name evidence="7" type="primary">NDAI0A07160</name>
    <name evidence="7" type="ordered locus">NDAI_0A07160</name>
</gene>
<reference evidence="7 8" key="1">
    <citation type="journal article" date="2011" name="Proc. Natl. Acad. Sci. U.S.A.">
        <title>Evolutionary erosion of yeast sex chromosomes by mating-type switching accidents.</title>
        <authorList>
            <person name="Gordon J.L."/>
            <person name="Armisen D."/>
            <person name="Proux-Wera E."/>
            <person name="Oheigeartaigh S.S."/>
            <person name="Byrne K.P."/>
            <person name="Wolfe K.H."/>
        </authorList>
    </citation>
    <scope>NUCLEOTIDE SEQUENCE [LARGE SCALE GENOMIC DNA]</scope>
    <source>
        <strain evidence="8">ATCC 10597 / BCRC 20456 / CBS 421 / NBRC 0211 / NRRL Y-12639</strain>
    </source>
</reference>
<evidence type="ECO:0000256" key="5">
    <source>
        <dbReference type="PIRSR" id="PIRSR604254-1"/>
    </source>
</evidence>
<sequence>MASTATNLDNLTTTCLLRSRSNSVGGIFETNHLEDNDTSQKPKTNRRKRKIHLSKFDELPEWQKDNDKILTGYVRETNSFIHCFQSLFYLNNETINIYTHLIPSIIYLIVSLTFIFINFIAIPKFPTTSVIDYIVINIFILGAFTCLLLSSCFHCLKQHSFKQCTLWSKLDYIGIIILISCSIIPILYFGYFDRLSYFKFFTILTFSFAIVCSIIVLNEKFDLPSYRPLRAGLFMLFSFTGLIPMITGFYIFGYKGVMERISLNFVLLEAIFYIIGTLLYGFRIPETFKPGNFDMFGSSHQIFHIFVVLGSICHFGAVIKSYCLMHHLIN</sequence>
<dbReference type="GO" id="GO:0006882">
    <property type="term" value="P:intracellular zinc ion homeostasis"/>
    <property type="evidence" value="ECO:0007669"/>
    <property type="project" value="EnsemblFungi"/>
</dbReference>
<feature type="binding site" evidence="5">
    <location>
        <position position="304"/>
    </location>
    <ligand>
        <name>Zn(2+)</name>
        <dbReference type="ChEBI" id="CHEBI:29105"/>
    </ligand>
</feature>